<organism evidence="1 2">
    <name type="scientific">Lactiplantibacillus fabifermentans DSM 21115</name>
    <dbReference type="NCBI Taxonomy" id="1413187"/>
    <lineage>
        <taxon>Bacteria</taxon>
        <taxon>Bacillati</taxon>
        <taxon>Bacillota</taxon>
        <taxon>Bacilli</taxon>
        <taxon>Lactobacillales</taxon>
        <taxon>Lactobacillaceae</taxon>
        <taxon>Lactiplantibacillus</taxon>
    </lineage>
</organism>
<dbReference type="EMBL" id="AYGX02000038">
    <property type="protein sequence ID" value="KRO28561.1"/>
    <property type="molecule type" value="Genomic_DNA"/>
</dbReference>
<dbReference type="AlphaFoldDB" id="A0A0R2NS76"/>
<name>A0A0R2NS76_9LACO</name>
<keyword evidence="2" id="KW-1185">Reference proteome</keyword>
<evidence type="ECO:0000313" key="2">
    <source>
        <dbReference type="Proteomes" id="UP000050920"/>
    </source>
</evidence>
<dbReference type="RefSeq" id="WP_024626025.1">
    <property type="nucleotide sequence ID" value="NZ_AYGX02000038.1"/>
</dbReference>
<comment type="caution">
    <text evidence="1">The sequence shown here is derived from an EMBL/GenBank/DDBJ whole genome shotgun (WGS) entry which is preliminary data.</text>
</comment>
<accession>A0A0R2NS76</accession>
<sequence length="64" mass="7473">MGDTFRRAQQLLGSHYVLLTTERYGDVAEYVDQPHHYRLVLALSAQQKVSAIILYHQAQYAYQF</sequence>
<evidence type="ECO:0000313" key="1">
    <source>
        <dbReference type="EMBL" id="KRO28561.1"/>
    </source>
</evidence>
<proteinExistence type="predicted"/>
<reference evidence="1 2" key="1">
    <citation type="journal article" date="2015" name="Genome Announc.">
        <title>Expanding the biotechnology potential of lactobacilli through comparative genomics of 213 strains and associated genera.</title>
        <authorList>
            <person name="Sun Z."/>
            <person name="Harris H.M."/>
            <person name="McCann A."/>
            <person name="Guo C."/>
            <person name="Argimon S."/>
            <person name="Zhang W."/>
            <person name="Yang X."/>
            <person name="Jeffery I.B."/>
            <person name="Cooney J.C."/>
            <person name="Kagawa T.F."/>
            <person name="Liu W."/>
            <person name="Song Y."/>
            <person name="Salvetti E."/>
            <person name="Wrobel A."/>
            <person name="Rasinkangas P."/>
            <person name="Parkhill J."/>
            <person name="Rea M.C."/>
            <person name="O'Sullivan O."/>
            <person name="Ritari J."/>
            <person name="Douillard F.P."/>
            <person name="Paul Ross R."/>
            <person name="Yang R."/>
            <person name="Briner A.E."/>
            <person name="Felis G.E."/>
            <person name="de Vos W.M."/>
            <person name="Barrangou R."/>
            <person name="Klaenhammer T.R."/>
            <person name="Caufield P.W."/>
            <person name="Cui Y."/>
            <person name="Zhang H."/>
            <person name="O'Toole P.W."/>
        </authorList>
    </citation>
    <scope>NUCLEOTIDE SEQUENCE [LARGE SCALE GENOMIC DNA]</scope>
    <source>
        <strain evidence="1 2">DSM 21115</strain>
    </source>
</reference>
<protein>
    <submittedName>
        <fullName evidence="1">Uncharacterized protein</fullName>
    </submittedName>
</protein>
<gene>
    <name evidence="1" type="ORF">DY78_GL002284</name>
</gene>
<dbReference type="Proteomes" id="UP000050920">
    <property type="component" value="Unassembled WGS sequence"/>
</dbReference>